<organism evidence="1 2">
    <name type="scientific">Lachnellula suecica</name>
    <dbReference type="NCBI Taxonomy" id="602035"/>
    <lineage>
        <taxon>Eukaryota</taxon>
        <taxon>Fungi</taxon>
        <taxon>Dikarya</taxon>
        <taxon>Ascomycota</taxon>
        <taxon>Pezizomycotina</taxon>
        <taxon>Leotiomycetes</taxon>
        <taxon>Helotiales</taxon>
        <taxon>Lachnaceae</taxon>
        <taxon>Lachnellula</taxon>
    </lineage>
</organism>
<comment type="caution">
    <text evidence="1">The sequence shown here is derived from an EMBL/GenBank/DDBJ whole genome shotgun (WGS) entry which is preliminary data.</text>
</comment>
<proteinExistence type="predicted"/>
<dbReference type="Gene3D" id="3.40.50.11960">
    <property type="match status" value="1"/>
</dbReference>
<gene>
    <name evidence="1" type="primary">IRC6</name>
    <name evidence="1" type="ORF">LSUE1_G003150</name>
</gene>
<dbReference type="InterPro" id="IPR034627">
    <property type="entry name" value="Irc6"/>
</dbReference>
<evidence type="ECO:0000313" key="2">
    <source>
        <dbReference type="Proteomes" id="UP000469558"/>
    </source>
</evidence>
<accession>A0A8T9CA41</accession>
<keyword evidence="2" id="KW-1185">Reference proteome</keyword>
<protein>
    <submittedName>
        <fullName evidence="1">Increased recombination centers protein</fullName>
    </submittedName>
</protein>
<dbReference type="Proteomes" id="UP000469558">
    <property type="component" value="Unassembled WGS sequence"/>
</dbReference>
<reference evidence="1 2" key="1">
    <citation type="submission" date="2018-05" db="EMBL/GenBank/DDBJ databases">
        <title>Genome sequencing and assembly of the regulated plant pathogen Lachnellula willkommii and related sister species for the development of diagnostic species identification markers.</title>
        <authorList>
            <person name="Giroux E."/>
            <person name="Bilodeau G."/>
        </authorList>
    </citation>
    <scope>NUCLEOTIDE SEQUENCE [LARGE SCALE GENOMIC DNA]</scope>
    <source>
        <strain evidence="1 2">CBS 268.59</strain>
    </source>
</reference>
<dbReference type="GO" id="GO:0016192">
    <property type="term" value="P:vesicle-mediated transport"/>
    <property type="evidence" value="ECO:0007669"/>
    <property type="project" value="InterPro"/>
</dbReference>
<dbReference type="PANTHER" id="PTHR28043">
    <property type="entry name" value="INCREASED RECOMBINATION CENTERS PROTEIN 6"/>
    <property type="match status" value="1"/>
</dbReference>
<sequence>MEISHPRRILAVSSPDSGLLELVQGLTGTAPSLTADTVAGTTHNWPIKTSYYTASIPIWLDEISDAKTWSAEFLAPEAKEVLTALGAFIVCFRKPLDESSLKKIESLLQNLAEVVKEGCGYSWDGVCLAVAMPQSTTPFLEKSFEDWEELCQDFGFEFVDFENKGRNEFSEPMGIERLKEALETNDWEGGDDLEAAIDFDDIDEKDDDDVASVGFGIDPAEMADEMAGMKRAIYGGGLDENDGEDVDDEDDDEVEKLQAMMLKMQAVRDMDVDLPEAERKRLAAKTVNEIMKTL</sequence>
<dbReference type="OrthoDB" id="10261384at2759"/>
<dbReference type="GO" id="GO:0030674">
    <property type="term" value="F:protein-macromolecule adaptor activity"/>
    <property type="evidence" value="ECO:0007669"/>
    <property type="project" value="TreeGrafter"/>
</dbReference>
<dbReference type="Pfam" id="PF10199">
    <property type="entry name" value="Adaptin_binding"/>
    <property type="match status" value="1"/>
</dbReference>
<dbReference type="PANTHER" id="PTHR28043:SF1">
    <property type="entry name" value="INCREASED RECOMBINATION CENTERS PROTEIN 6"/>
    <property type="match status" value="1"/>
</dbReference>
<name>A0A8T9CA41_9HELO</name>
<evidence type="ECO:0000313" key="1">
    <source>
        <dbReference type="EMBL" id="TVY82508.1"/>
    </source>
</evidence>
<dbReference type="AlphaFoldDB" id="A0A8T9CA41"/>
<dbReference type="EMBL" id="QGMK01000309">
    <property type="protein sequence ID" value="TVY82508.1"/>
    <property type="molecule type" value="Genomic_DNA"/>
</dbReference>